<dbReference type="Gene3D" id="2.60.120.10">
    <property type="entry name" value="Jelly Rolls"/>
    <property type="match status" value="1"/>
</dbReference>
<protein>
    <submittedName>
        <fullName evidence="3">ChrR Cupin-like domain-containing protein</fullName>
    </submittedName>
</protein>
<reference evidence="3 4" key="1">
    <citation type="submission" date="2016-10" db="EMBL/GenBank/DDBJ databases">
        <authorList>
            <person name="de Groot N.N."/>
        </authorList>
    </citation>
    <scope>NUCLEOTIDE SEQUENCE [LARGE SCALE GENOMIC DNA]</scope>
    <source>
        <strain evidence="3 4">CGMCC 1.6291</strain>
    </source>
</reference>
<dbReference type="Pfam" id="PF12973">
    <property type="entry name" value="Cupin_7"/>
    <property type="match status" value="1"/>
</dbReference>
<dbReference type="InterPro" id="IPR011051">
    <property type="entry name" value="RmlC_Cupin_sf"/>
</dbReference>
<feature type="domain" description="ChrR-like cupin" evidence="2">
    <location>
        <begin position="17"/>
        <end position="106"/>
    </location>
</feature>
<dbReference type="InterPro" id="IPR025979">
    <property type="entry name" value="ChrR-like_cupin_dom"/>
</dbReference>
<proteinExistence type="predicted"/>
<evidence type="ECO:0000313" key="4">
    <source>
        <dbReference type="Proteomes" id="UP000199657"/>
    </source>
</evidence>
<organism evidence="3 4">
    <name type="scientific">Aquisalimonas asiatica</name>
    <dbReference type="NCBI Taxonomy" id="406100"/>
    <lineage>
        <taxon>Bacteria</taxon>
        <taxon>Pseudomonadati</taxon>
        <taxon>Pseudomonadota</taxon>
        <taxon>Gammaproteobacteria</taxon>
        <taxon>Chromatiales</taxon>
        <taxon>Ectothiorhodospiraceae</taxon>
        <taxon>Aquisalimonas</taxon>
    </lineage>
</organism>
<dbReference type="SUPFAM" id="SSF51182">
    <property type="entry name" value="RmlC-like cupins"/>
    <property type="match status" value="1"/>
</dbReference>
<dbReference type="Proteomes" id="UP000199657">
    <property type="component" value="Unassembled WGS sequence"/>
</dbReference>
<dbReference type="AlphaFoldDB" id="A0A1H8S4F1"/>
<accession>A0A1H8S4F1</accession>
<dbReference type="OrthoDB" id="9801227at2"/>
<dbReference type="EMBL" id="FOEG01000002">
    <property type="protein sequence ID" value="SEO73472.1"/>
    <property type="molecule type" value="Genomic_DNA"/>
</dbReference>
<name>A0A1H8S4F1_9GAMM</name>
<sequence length="118" mass="12760">MSVSTQLSLPDGLQGPPADIEWTPLREGVVAAWLYRDPDGGPAAAYLRYEPGARVPAHRHPGAEHIIVLAGEQEDEYGRYPSGSVIVNPPGSCHSVLSRTGCLVLIIWAQQVEFLESD</sequence>
<dbReference type="RefSeq" id="WP_091641351.1">
    <property type="nucleotide sequence ID" value="NZ_FOEG01000002.1"/>
</dbReference>
<evidence type="ECO:0000259" key="2">
    <source>
        <dbReference type="Pfam" id="PF12973"/>
    </source>
</evidence>
<gene>
    <name evidence="3" type="ORF">SAMN04488052_102474</name>
</gene>
<feature type="region of interest" description="Disordered" evidence="1">
    <location>
        <begin position="1"/>
        <end position="20"/>
    </location>
</feature>
<dbReference type="InterPro" id="IPR014710">
    <property type="entry name" value="RmlC-like_jellyroll"/>
</dbReference>
<keyword evidence="4" id="KW-1185">Reference proteome</keyword>
<evidence type="ECO:0000313" key="3">
    <source>
        <dbReference type="EMBL" id="SEO73472.1"/>
    </source>
</evidence>
<evidence type="ECO:0000256" key="1">
    <source>
        <dbReference type="SAM" id="MobiDB-lite"/>
    </source>
</evidence>
<dbReference type="STRING" id="406100.SAMN04488052_102474"/>